<proteinExistence type="predicted"/>
<sequence>MRWPVTEPSKFRLARWVPLAAAAAVGAAGLAAVAVARRREPAVAEAPLTPSPPPPRPGTETPSPFRFRAIVVAMALGVLAVWTFAIHTNAMAEVACVEAREHADSWDNGWQTAYRYGGGLSSTIEATGSYEAATACPYRR</sequence>
<gene>
    <name evidence="3" type="ORF">CLV67_13729</name>
</gene>
<organism evidence="3 4">
    <name type="scientific">Actinoplanes italicus</name>
    <dbReference type="NCBI Taxonomy" id="113567"/>
    <lineage>
        <taxon>Bacteria</taxon>
        <taxon>Bacillati</taxon>
        <taxon>Actinomycetota</taxon>
        <taxon>Actinomycetes</taxon>
        <taxon>Micromonosporales</taxon>
        <taxon>Micromonosporaceae</taxon>
        <taxon>Actinoplanes</taxon>
    </lineage>
</organism>
<keyword evidence="2" id="KW-0812">Transmembrane</keyword>
<feature type="region of interest" description="Disordered" evidence="1">
    <location>
        <begin position="42"/>
        <end position="62"/>
    </location>
</feature>
<dbReference type="AlphaFoldDB" id="A0A2T0JNF1"/>
<reference evidence="3 4" key="1">
    <citation type="submission" date="2018-03" db="EMBL/GenBank/DDBJ databases">
        <title>Genomic Encyclopedia of Archaeal and Bacterial Type Strains, Phase II (KMG-II): from individual species to whole genera.</title>
        <authorList>
            <person name="Goeker M."/>
        </authorList>
    </citation>
    <scope>NUCLEOTIDE SEQUENCE [LARGE SCALE GENOMIC DNA]</scope>
    <source>
        <strain evidence="3 4">DSM 43146</strain>
    </source>
</reference>
<accession>A0A2T0JNF1</accession>
<evidence type="ECO:0000313" key="4">
    <source>
        <dbReference type="Proteomes" id="UP000239415"/>
    </source>
</evidence>
<protein>
    <submittedName>
        <fullName evidence="3">Uncharacterized protein</fullName>
    </submittedName>
</protein>
<keyword evidence="4" id="KW-1185">Reference proteome</keyword>
<keyword evidence="2" id="KW-1133">Transmembrane helix</keyword>
<dbReference type="Proteomes" id="UP000239415">
    <property type="component" value="Unassembled WGS sequence"/>
</dbReference>
<evidence type="ECO:0000256" key="2">
    <source>
        <dbReference type="SAM" id="Phobius"/>
    </source>
</evidence>
<evidence type="ECO:0000313" key="3">
    <source>
        <dbReference type="EMBL" id="PRX09164.1"/>
    </source>
</evidence>
<keyword evidence="2" id="KW-0472">Membrane</keyword>
<name>A0A2T0JNF1_9ACTN</name>
<feature type="transmembrane region" description="Helical" evidence="2">
    <location>
        <begin position="65"/>
        <end position="85"/>
    </location>
</feature>
<dbReference type="EMBL" id="PVMZ01000037">
    <property type="protein sequence ID" value="PRX09164.1"/>
    <property type="molecule type" value="Genomic_DNA"/>
</dbReference>
<comment type="caution">
    <text evidence="3">The sequence shown here is derived from an EMBL/GenBank/DDBJ whole genome shotgun (WGS) entry which is preliminary data.</text>
</comment>
<evidence type="ECO:0000256" key="1">
    <source>
        <dbReference type="SAM" id="MobiDB-lite"/>
    </source>
</evidence>